<dbReference type="InterPro" id="IPR050748">
    <property type="entry name" value="Glycosyltrans_8_dom-fam"/>
</dbReference>
<keyword evidence="3" id="KW-0479">Metal-binding</keyword>
<comment type="caution">
    <text evidence="4">The sequence shown here is derived from an EMBL/GenBank/DDBJ whole genome shotgun (WGS) entry which is preliminary data.</text>
</comment>
<protein>
    <submittedName>
        <fullName evidence="4">Glycosyltransferase family 8 protein</fullName>
    </submittedName>
</protein>
<reference evidence="5" key="1">
    <citation type="journal article" date="2019" name="Int. J. Syst. Evol. Microbiol.">
        <title>The Global Catalogue of Microorganisms (GCM) 10K type strain sequencing project: providing services to taxonomists for standard genome sequencing and annotation.</title>
        <authorList>
            <consortium name="The Broad Institute Genomics Platform"/>
            <consortium name="The Broad Institute Genome Sequencing Center for Infectious Disease"/>
            <person name="Wu L."/>
            <person name="Ma J."/>
        </authorList>
    </citation>
    <scope>NUCLEOTIDE SEQUENCE [LARGE SCALE GENOMIC DNA]</scope>
    <source>
        <strain evidence="5">KCTC 42456</strain>
    </source>
</reference>
<dbReference type="Pfam" id="PF01501">
    <property type="entry name" value="Glyco_transf_8"/>
    <property type="match status" value="1"/>
</dbReference>
<proteinExistence type="predicted"/>
<sequence length="300" mass="35388">MDKKLTKDNTLNIFFVLDRNYIVPFSVTLTSIFENNKDLNIQVFVLHEMGQNDMLDLTCKFIKDKYNQKVELINFEDKYFNDFFISEHITKAGYFKLLLGKMIPETVTSGLYLDCDIVVVGSLKEFINLSFYDDNHKETSLFAVTDVRADREIKRLNKVGANLTSYFNTGVFYANLKKWRAEGMAEKMIEIGREYGKNLVYLDQDIMNIFFKNDKKELDATYNKDAVIKYPKLPIILHYLGNSKPWHYVDNSPNKHLYRKYLKMTPFRNLKTENITLENIGRKYVRFFRQKFSSGPDYTI</sequence>
<evidence type="ECO:0000313" key="5">
    <source>
        <dbReference type="Proteomes" id="UP001597546"/>
    </source>
</evidence>
<gene>
    <name evidence="4" type="ORF">ACFSSE_12345</name>
</gene>
<evidence type="ECO:0000256" key="1">
    <source>
        <dbReference type="ARBA" id="ARBA00022676"/>
    </source>
</evidence>
<dbReference type="CDD" id="cd04194">
    <property type="entry name" value="GT8_A4GalT_like"/>
    <property type="match status" value="1"/>
</dbReference>
<accession>A0ABW5TT93</accession>
<dbReference type="PANTHER" id="PTHR13778:SF47">
    <property type="entry name" value="LIPOPOLYSACCHARIDE 1,3-GALACTOSYLTRANSFERASE"/>
    <property type="match status" value="1"/>
</dbReference>
<keyword evidence="1" id="KW-0328">Glycosyltransferase</keyword>
<dbReference type="PANTHER" id="PTHR13778">
    <property type="entry name" value="GLYCOSYLTRANSFERASE 8 DOMAIN-CONTAINING PROTEIN"/>
    <property type="match status" value="1"/>
</dbReference>
<dbReference type="RefSeq" id="WP_379040212.1">
    <property type="nucleotide sequence ID" value="NZ_JBHSKW010000001.1"/>
</dbReference>
<evidence type="ECO:0000256" key="2">
    <source>
        <dbReference type="ARBA" id="ARBA00022679"/>
    </source>
</evidence>
<dbReference type="Gene3D" id="3.90.550.10">
    <property type="entry name" value="Spore Coat Polysaccharide Biosynthesis Protein SpsA, Chain A"/>
    <property type="match status" value="1"/>
</dbReference>
<evidence type="ECO:0000256" key="3">
    <source>
        <dbReference type="ARBA" id="ARBA00022723"/>
    </source>
</evidence>
<dbReference type="InterPro" id="IPR002495">
    <property type="entry name" value="Glyco_trans_8"/>
</dbReference>
<organism evidence="4 5">
    <name type="scientific">Pedobacter alpinus</name>
    <dbReference type="NCBI Taxonomy" id="1590643"/>
    <lineage>
        <taxon>Bacteria</taxon>
        <taxon>Pseudomonadati</taxon>
        <taxon>Bacteroidota</taxon>
        <taxon>Sphingobacteriia</taxon>
        <taxon>Sphingobacteriales</taxon>
        <taxon>Sphingobacteriaceae</taxon>
        <taxon>Pedobacter</taxon>
    </lineage>
</organism>
<dbReference type="Proteomes" id="UP001597546">
    <property type="component" value="Unassembled WGS sequence"/>
</dbReference>
<keyword evidence="5" id="KW-1185">Reference proteome</keyword>
<name>A0ABW5TT93_9SPHI</name>
<keyword evidence="2" id="KW-0808">Transferase</keyword>
<dbReference type="SUPFAM" id="SSF53448">
    <property type="entry name" value="Nucleotide-diphospho-sugar transferases"/>
    <property type="match status" value="1"/>
</dbReference>
<dbReference type="InterPro" id="IPR029044">
    <property type="entry name" value="Nucleotide-diphossugar_trans"/>
</dbReference>
<evidence type="ECO:0000313" key="4">
    <source>
        <dbReference type="EMBL" id="MFD2732492.1"/>
    </source>
</evidence>
<dbReference type="EMBL" id="JBHULV010000044">
    <property type="protein sequence ID" value="MFD2732492.1"/>
    <property type="molecule type" value="Genomic_DNA"/>
</dbReference>